<dbReference type="Proteomes" id="UP000606653">
    <property type="component" value="Unassembled WGS sequence"/>
</dbReference>
<keyword evidence="1" id="KW-0812">Transmembrane</keyword>
<keyword evidence="3" id="KW-1185">Reference proteome</keyword>
<evidence type="ECO:0000313" key="2">
    <source>
        <dbReference type="EMBL" id="GGN99156.1"/>
    </source>
</evidence>
<sequence>MLNYVWLAALAWFMGFFPLFEIYVAVPASIGLGLDIFSAVFWSWLGNFIVIPFIAYSYDWLTKFKKVNKYFEKLAKSKASKKLNGGGFWIVLFATPMFGSWATGVVGKFIRMDKKRLFLASGISIAVYGIIIGVTTQFGINTFF</sequence>
<dbReference type="Pfam" id="PF06695">
    <property type="entry name" value="Sm_multidrug_ex"/>
    <property type="match status" value="1"/>
</dbReference>
<gene>
    <name evidence="2" type="ORF">GCM10010969_19090</name>
</gene>
<accession>A0ABQ2L1E6</accession>
<evidence type="ECO:0008006" key="4">
    <source>
        <dbReference type="Google" id="ProtNLM"/>
    </source>
</evidence>
<feature type="transmembrane region" description="Helical" evidence="1">
    <location>
        <begin position="117"/>
        <end position="140"/>
    </location>
</feature>
<keyword evidence="1" id="KW-0472">Membrane</keyword>
<feature type="transmembrane region" description="Helical" evidence="1">
    <location>
        <begin position="88"/>
        <end position="110"/>
    </location>
</feature>
<feature type="transmembrane region" description="Helical" evidence="1">
    <location>
        <begin position="6"/>
        <end position="24"/>
    </location>
</feature>
<comment type="caution">
    <text evidence="2">The sequence shown here is derived from an EMBL/GenBank/DDBJ whole genome shotgun (WGS) entry which is preliminary data.</text>
</comment>
<feature type="transmembrane region" description="Helical" evidence="1">
    <location>
        <begin position="36"/>
        <end position="58"/>
    </location>
</feature>
<dbReference type="EMBL" id="BMLN01000004">
    <property type="protein sequence ID" value="GGN99156.1"/>
    <property type="molecule type" value="Genomic_DNA"/>
</dbReference>
<evidence type="ECO:0000313" key="3">
    <source>
        <dbReference type="Proteomes" id="UP000606653"/>
    </source>
</evidence>
<proteinExistence type="predicted"/>
<dbReference type="RefSeq" id="WP_018975929.1">
    <property type="nucleotide sequence ID" value="NZ_BMLN01000004.1"/>
</dbReference>
<organism evidence="2 3">
    <name type="scientific">Saccharibacillus kuerlensis</name>
    <dbReference type="NCBI Taxonomy" id="459527"/>
    <lineage>
        <taxon>Bacteria</taxon>
        <taxon>Bacillati</taxon>
        <taxon>Bacillota</taxon>
        <taxon>Bacilli</taxon>
        <taxon>Bacillales</taxon>
        <taxon>Paenibacillaceae</taxon>
        <taxon>Saccharibacillus</taxon>
    </lineage>
</organism>
<keyword evidence="1" id="KW-1133">Transmembrane helix</keyword>
<name>A0ABQ2L1E6_9BACL</name>
<protein>
    <recommendedName>
        <fullName evidence="4">Small multi-drug export protein</fullName>
    </recommendedName>
</protein>
<dbReference type="InterPro" id="IPR009577">
    <property type="entry name" value="Sm_multidrug_ex"/>
</dbReference>
<evidence type="ECO:0000256" key="1">
    <source>
        <dbReference type="SAM" id="Phobius"/>
    </source>
</evidence>
<reference evidence="3" key="1">
    <citation type="journal article" date="2019" name="Int. J. Syst. Evol. Microbiol.">
        <title>The Global Catalogue of Microorganisms (GCM) 10K type strain sequencing project: providing services to taxonomists for standard genome sequencing and annotation.</title>
        <authorList>
            <consortium name="The Broad Institute Genomics Platform"/>
            <consortium name="The Broad Institute Genome Sequencing Center for Infectious Disease"/>
            <person name="Wu L."/>
            <person name="Ma J."/>
        </authorList>
    </citation>
    <scope>NUCLEOTIDE SEQUENCE [LARGE SCALE GENOMIC DNA]</scope>
    <source>
        <strain evidence="3">CGMCC 1.6964</strain>
    </source>
</reference>